<evidence type="ECO:0000256" key="3">
    <source>
        <dbReference type="ARBA" id="ARBA00007653"/>
    </source>
</evidence>
<dbReference type="InterPro" id="IPR002218">
    <property type="entry name" value="MnmG-rel"/>
</dbReference>
<dbReference type="InterPro" id="IPR047001">
    <property type="entry name" value="MnmG_C_subdom"/>
</dbReference>
<evidence type="ECO:0000313" key="13">
    <source>
        <dbReference type="EMBL" id="MBL6811463.1"/>
    </source>
</evidence>
<evidence type="ECO:0000256" key="10">
    <source>
        <dbReference type="ARBA" id="ARBA00031800"/>
    </source>
</evidence>
<evidence type="ECO:0000256" key="5">
    <source>
        <dbReference type="ARBA" id="ARBA00022630"/>
    </source>
</evidence>
<dbReference type="GO" id="GO:0030488">
    <property type="term" value="P:tRNA methylation"/>
    <property type="evidence" value="ECO:0007669"/>
    <property type="project" value="TreeGrafter"/>
</dbReference>
<feature type="binding site" evidence="11">
    <location>
        <position position="176"/>
    </location>
    <ligand>
        <name>FAD</name>
        <dbReference type="ChEBI" id="CHEBI:57692"/>
    </ligand>
</feature>
<evidence type="ECO:0000256" key="9">
    <source>
        <dbReference type="ARBA" id="ARBA00025948"/>
    </source>
</evidence>
<keyword evidence="5 11" id="KW-0285">Flavoprotein</keyword>
<evidence type="ECO:0000256" key="8">
    <source>
        <dbReference type="ARBA" id="ARBA00023027"/>
    </source>
</evidence>
<comment type="similarity">
    <text evidence="3 11">Belongs to the MnmG family.</text>
</comment>
<evidence type="ECO:0000259" key="12">
    <source>
        <dbReference type="SMART" id="SM01228"/>
    </source>
</evidence>
<feature type="binding site" evidence="11">
    <location>
        <position position="121"/>
    </location>
    <ligand>
        <name>FAD</name>
        <dbReference type="ChEBI" id="CHEBI:57692"/>
    </ligand>
</feature>
<keyword evidence="8 11" id="KW-0520">NAD</keyword>
<dbReference type="InterPro" id="IPR004416">
    <property type="entry name" value="MnmG"/>
</dbReference>
<keyword evidence="6 11" id="KW-0819">tRNA processing</keyword>
<evidence type="ECO:0000313" key="14">
    <source>
        <dbReference type="Proteomes" id="UP000744438"/>
    </source>
</evidence>
<dbReference type="Gene3D" id="3.50.50.60">
    <property type="entry name" value="FAD/NAD(P)-binding domain"/>
    <property type="match status" value="2"/>
</dbReference>
<dbReference type="SMART" id="SM01228">
    <property type="entry name" value="GIDA_assoc_3"/>
    <property type="match status" value="1"/>
</dbReference>
<dbReference type="InterPro" id="IPR040131">
    <property type="entry name" value="MnmG_N"/>
</dbReference>
<dbReference type="Pfam" id="PF01134">
    <property type="entry name" value="GIDA"/>
    <property type="match status" value="1"/>
</dbReference>
<dbReference type="Pfam" id="PF13932">
    <property type="entry name" value="SAM_GIDA_C"/>
    <property type="match status" value="1"/>
</dbReference>
<name>A0A937I3P3_9GAMM</name>
<reference evidence="13" key="1">
    <citation type="submission" date="2020-10" db="EMBL/GenBank/DDBJ databases">
        <title>Microbiome of the Black Sea water column analyzed by genome centric metagenomics.</title>
        <authorList>
            <person name="Cabello-Yeves P.J."/>
            <person name="Callieri C."/>
            <person name="Picazo A."/>
            <person name="Mehrshad M."/>
            <person name="Haro-Moreno J.M."/>
            <person name="Roda-Garcia J."/>
            <person name="Dzembekova N."/>
            <person name="Slabakova V."/>
            <person name="Slabakova N."/>
            <person name="Moncheva S."/>
            <person name="Rodriguez-Valera F."/>
        </authorList>
    </citation>
    <scope>NUCLEOTIDE SEQUENCE</scope>
    <source>
        <strain evidence="13">BS307-5m-G49</strain>
    </source>
</reference>
<dbReference type="InterPro" id="IPR026904">
    <property type="entry name" value="MnmG_C"/>
</dbReference>
<comment type="cofactor">
    <cofactor evidence="1 11">
        <name>FAD</name>
        <dbReference type="ChEBI" id="CHEBI:57692"/>
    </cofactor>
</comment>
<dbReference type="FunFam" id="3.50.50.60:FF:000002">
    <property type="entry name" value="tRNA uridine 5-carboxymethylaminomethyl modification enzyme MnmG"/>
    <property type="match status" value="1"/>
</dbReference>
<evidence type="ECO:0000256" key="7">
    <source>
        <dbReference type="ARBA" id="ARBA00022827"/>
    </source>
</evidence>
<comment type="subunit">
    <text evidence="9 11">Homodimer. Heterotetramer of two MnmE and two MnmG subunits.</text>
</comment>
<dbReference type="GO" id="GO:0005829">
    <property type="term" value="C:cytosol"/>
    <property type="evidence" value="ECO:0007669"/>
    <property type="project" value="TreeGrafter"/>
</dbReference>
<dbReference type="GO" id="GO:0050660">
    <property type="term" value="F:flavin adenine dinucleotide binding"/>
    <property type="evidence" value="ECO:0007669"/>
    <property type="project" value="UniProtKB-UniRule"/>
</dbReference>
<evidence type="ECO:0000256" key="4">
    <source>
        <dbReference type="ARBA" id="ARBA00020461"/>
    </source>
</evidence>
<feature type="binding site" evidence="11">
    <location>
        <begin position="269"/>
        <end position="283"/>
    </location>
    <ligand>
        <name>NAD(+)</name>
        <dbReference type="ChEBI" id="CHEBI:57540"/>
    </ligand>
</feature>
<feature type="domain" description="tRNA uridine 5-carboxymethylaminomethyl modification enzyme C-terminal subdomain" evidence="12">
    <location>
        <begin position="531"/>
        <end position="602"/>
    </location>
</feature>
<dbReference type="Gene3D" id="1.10.10.1800">
    <property type="entry name" value="tRNA uridine 5-carboxymethylaminomethyl modification enzyme MnmG/GidA"/>
    <property type="match status" value="1"/>
</dbReference>
<dbReference type="Proteomes" id="UP000744438">
    <property type="component" value="Unassembled WGS sequence"/>
</dbReference>
<evidence type="ECO:0000256" key="1">
    <source>
        <dbReference type="ARBA" id="ARBA00001974"/>
    </source>
</evidence>
<dbReference type="FunFam" id="1.10.150.570:FF:000001">
    <property type="entry name" value="tRNA uridine 5-carboxymethylaminomethyl modification enzyme MnmG"/>
    <property type="match status" value="1"/>
</dbReference>
<sequence length="617" mass="68051">MNVDIIVIGGGHAGCEAAYAASRFKKKVLLVTHNVSTIGQMSCNPAIGGLGKSHLVREIDAMGGLMGICADRAGIHFKVLNASKGPAVRATRSQSDRVLYSQTVKSLIDSEDLLTSISEEVVDIEVKNGKATGVKLKNGEIISAKKIILTAGTFLNGKLFTGEEMEEGGRKKSKSSKILANCLRSLDLGDARLKTGTPPRILTASIDFTALEVQPGDSPRPFMSFIGSADLHPKQMNCFITRTNKKTHDLIRSGLDRSPMFSGRIDGVGPRYCPSIEDKIHRFADKESHQIFIEPEGLTSDEVYPNGISTSMPKDIQEKMVKSILGFEKAKISQFGYAVEYDFFDPRNLSQTLETKSIENLYFAGQINGTTGYEEAAAQGLVAGINAALSIADKDPWIESRGNSYIGVLVDDLITLGTKEPYRMFTSRAEHRLLLREDNADQRMTPYARSLGIISNDRWDIFQKKMSKIDAETKALEQIKIDPSSFGGKNKSKQPVLSILKRPEAKLEDIYKLIKRPIPEKGVLLDIETTKKYAGYIERQNKEIKKIKKYENAKIPKEIIFSEITGLSNEVKQKLEKVLPKTIAHAQRIPGITPAAISLLLVHIKKEQSSLTKKIGP</sequence>
<evidence type="ECO:0000256" key="11">
    <source>
        <dbReference type="HAMAP-Rule" id="MF_00129"/>
    </source>
</evidence>
<proteinExistence type="inferred from homology"/>
<keyword evidence="7 11" id="KW-0274">FAD</keyword>
<dbReference type="PANTHER" id="PTHR11806">
    <property type="entry name" value="GLUCOSE INHIBITED DIVISION PROTEIN A"/>
    <property type="match status" value="1"/>
</dbReference>
<feature type="binding site" evidence="11">
    <location>
        <position position="366"/>
    </location>
    <ligand>
        <name>FAD</name>
        <dbReference type="ChEBI" id="CHEBI:57692"/>
    </ligand>
</feature>
<dbReference type="InterPro" id="IPR036188">
    <property type="entry name" value="FAD/NAD-bd_sf"/>
</dbReference>
<dbReference type="SUPFAM" id="SSF51905">
    <property type="entry name" value="FAD/NAD(P)-binding domain"/>
    <property type="match status" value="1"/>
</dbReference>
<gene>
    <name evidence="11 13" type="primary">mnmG</name>
    <name evidence="11" type="synonym">gidA</name>
    <name evidence="13" type="ORF">ISQ63_01110</name>
</gene>
<dbReference type="PROSITE" id="PS01280">
    <property type="entry name" value="GIDA_1"/>
    <property type="match status" value="1"/>
</dbReference>
<dbReference type="InterPro" id="IPR049312">
    <property type="entry name" value="GIDA_C_N"/>
</dbReference>
<comment type="caution">
    <text evidence="13">The sequence shown here is derived from an EMBL/GenBank/DDBJ whole genome shotgun (WGS) entry which is preliminary data.</text>
</comment>
<evidence type="ECO:0000256" key="6">
    <source>
        <dbReference type="ARBA" id="ARBA00022694"/>
    </source>
</evidence>
<dbReference type="GO" id="GO:0002098">
    <property type="term" value="P:tRNA wobble uridine modification"/>
    <property type="evidence" value="ECO:0007669"/>
    <property type="project" value="InterPro"/>
</dbReference>
<dbReference type="PANTHER" id="PTHR11806:SF0">
    <property type="entry name" value="PROTEIN MTO1 HOMOLOG, MITOCHONDRIAL"/>
    <property type="match status" value="1"/>
</dbReference>
<protein>
    <recommendedName>
        <fullName evidence="4 11">tRNA uridine 5-carboxymethylaminomethyl modification enzyme MnmG</fullName>
    </recommendedName>
    <alternativeName>
        <fullName evidence="10 11">Glucose-inhibited division protein A</fullName>
    </alternativeName>
</protein>
<dbReference type="InterPro" id="IPR044920">
    <property type="entry name" value="MnmG_C_subdom_sf"/>
</dbReference>
<dbReference type="PROSITE" id="PS01281">
    <property type="entry name" value="GIDA_2"/>
    <property type="match status" value="1"/>
</dbReference>
<dbReference type="AlphaFoldDB" id="A0A937I3P3"/>
<dbReference type="Pfam" id="PF21680">
    <property type="entry name" value="GIDA_C_1st"/>
    <property type="match status" value="1"/>
</dbReference>
<keyword evidence="11" id="KW-0963">Cytoplasm</keyword>
<evidence type="ECO:0000256" key="2">
    <source>
        <dbReference type="ARBA" id="ARBA00003717"/>
    </source>
</evidence>
<dbReference type="InterPro" id="IPR020595">
    <property type="entry name" value="MnmG-rel_CS"/>
</dbReference>
<organism evidence="13 14">
    <name type="scientific">SAR86 cluster bacterium</name>
    <dbReference type="NCBI Taxonomy" id="2030880"/>
    <lineage>
        <taxon>Bacteria</taxon>
        <taxon>Pseudomonadati</taxon>
        <taxon>Pseudomonadota</taxon>
        <taxon>Gammaproteobacteria</taxon>
        <taxon>SAR86 cluster</taxon>
    </lineage>
</organism>
<dbReference type="EMBL" id="JADHQC010000003">
    <property type="protein sequence ID" value="MBL6811463.1"/>
    <property type="molecule type" value="Genomic_DNA"/>
</dbReference>
<dbReference type="HAMAP" id="MF_00129">
    <property type="entry name" value="MnmG_GidA"/>
    <property type="match status" value="1"/>
</dbReference>
<comment type="function">
    <text evidence="2 11">NAD-binding protein involved in the addition of a carboxymethylaminomethyl (cmnm) group at the wobble position (U34) of certain tRNAs, forming tRNA-cmnm(5)s(2)U34.</text>
</comment>
<comment type="subcellular location">
    <subcellularLocation>
        <location evidence="11">Cytoplasm</location>
    </subcellularLocation>
</comment>
<dbReference type="NCBIfam" id="TIGR00136">
    <property type="entry name" value="mnmG_gidA"/>
    <property type="match status" value="1"/>
</dbReference>
<dbReference type="Gene3D" id="1.10.150.570">
    <property type="entry name" value="GidA associated domain, C-terminal subdomain"/>
    <property type="match status" value="1"/>
</dbReference>
<feature type="binding site" evidence="11">
    <location>
        <begin position="9"/>
        <end position="14"/>
    </location>
    <ligand>
        <name>FAD</name>
        <dbReference type="ChEBI" id="CHEBI:57692"/>
    </ligand>
</feature>
<accession>A0A937I3P3</accession>